<dbReference type="RefSeq" id="WP_090593643.1">
    <property type="nucleotide sequence ID" value="NZ_LT629688.1"/>
</dbReference>
<feature type="domain" description="Beta-lactamase-related" evidence="1">
    <location>
        <begin position="14"/>
        <end position="306"/>
    </location>
</feature>
<dbReference type="InterPro" id="IPR001466">
    <property type="entry name" value="Beta-lactam-related"/>
</dbReference>
<name>A0A1G6ZI21_9ACTN</name>
<accession>A0A1G6ZI21</accession>
<dbReference type="STRING" id="675864.SAMN04489747_2297"/>
<dbReference type="Pfam" id="PF00144">
    <property type="entry name" value="Beta-lactamase"/>
    <property type="match status" value="1"/>
</dbReference>
<dbReference type="SUPFAM" id="SSF56601">
    <property type="entry name" value="beta-lactamase/transpeptidase-like"/>
    <property type="match status" value="1"/>
</dbReference>
<dbReference type="InterPro" id="IPR050491">
    <property type="entry name" value="AmpC-like"/>
</dbReference>
<dbReference type="OrthoDB" id="3863176at2"/>
<dbReference type="Gene3D" id="3.40.710.10">
    <property type="entry name" value="DD-peptidase/beta-lactamase superfamily"/>
    <property type="match status" value="1"/>
</dbReference>
<dbReference type="PANTHER" id="PTHR46825">
    <property type="entry name" value="D-ALANYL-D-ALANINE-CARBOXYPEPTIDASE/ENDOPEPTIDASE AMPH"/>
    <property type="match status" value="1"/>
</dbReference>
<dbReference type="PANTHER" id="PTHR46825:SF9">
    <property type="entry name" value="BETA-LACTAMASE-RELATED DOMAIN-CONTAINING PROTEIN"/>
    <property type="match status" value="1"/>
</dbReference>
<dbReference type="AlphaFoldDB" id="A0A1G6ZI21"/>
<gene>
    <name evidence="2" type="ORF">SAMN04489747_2297</name>
</gene>
<evidence type="ECO:0000259" key="1">
    <source>
        <dbReference type="Pfam" id="PF00144"/>
    </source>
</evidence>
<dbReference type="EMBL" id="LT629688">
    <property type="protein sequence ID" value="SDE02083.1"/>
    <property type="molecule type" value="Genomic_DNA"/>
</dbReference>
<dbReference type="Proteomes" id="UP000198546">
    <property type="component" value="Chromosome i"/>
</dbReference>
<proteinExistence type="predicted"/>
<sequence>MDGVDERWGSWVGSALVVRGGELVDEAATGATGSAPCTSSTRFQAGSISKQVMSVVVLALGQRGRLQLDLPVGHWLDDLPARLRPVTLAQLLSHSSGMGHWGDVPGLPPVLESPPPRSDLLAMVTDAPLLSAPGDRFRYSGPGFLLVAAVVEAVTGTSYGEVAAELVFSPAGMRATTSGRFPVGDSDVALGRRDGREVVVDEGFSHLPGTGDLWTTTTDLLRYSSALRHGELLDASAASLLWTLHTELDAPDPDEQPTAARSYGYGTFLGRVAGRGAWYVPGDNPGYQSLLAHLPGPDVTIAVLGSEQASGVGPVLMQLDTGV</sequence>
<evidence type="ECO:0000313" key="3">
    <source>
        <dbReference type="Proteomes" id="UP000198546"/>
    </source>
</evidence>
<reference evidence="2 3" key="1">
    <citation type="submission" date="2016-10" db="EMBL/GenBank/DDBJ databases">
        <authorList>
            <person name="de Groot N.N."/>
        </authorList>
    </citation>
    <scope>NUCLEOTIDE SEQUENCE [LARGE SCALE GENOMIC DNA]</scope>
    <source>
        <strain evidence="2 3">MON 2.2</strain>
    </source>
</reference>
<keyword evidence="3" id="KW-1185">Reference proteome</keyword>
<dbReference type="InterPro" id="IPR012338">
    <property type="entry name" value="Beta-lactam/transpept-like"/>
</dbReference>
<protein>
    <submittedName>
        <fullName evidence="2">CubicO group peptidase, beta-lactamase class C family</fullName>
    </submittedName>
</protein>
<organism evidence="2 3">
    <name type="scientific">Auraticoccus monumenti</name>
    <dbReference type="NCBI Taxonomy" id="675864"/>
    <lineage>
        <taxon>Bacteria</taxon>
        <taxon>Bacillati</taxon>
        <taxon>Actinomycetota</taxon>
        <taxon>Actinomycetes</taxon>
        <taxon>Propionibacteriales</taxon>
        <taxon>Propionibacteriaceae</taxon>
        <taxon>Auraticoccus</taxon>
    </lineage>
</organism>
<evidence type="ECO:0000313" key="2">
    <source>
        <dbReference type="EMBL" id="SDE02083.1"/>
    </source>
</evidence>